<reference evidence="6 8" key="2">
    <citation type="submission" date="2021-01" db="EMBL/GenBank/DDBJ databases">
        <title>Biogeographic distribution of Paracoccus.</title>
        <authorList>
            <person name="Hollensteiner J."/>
            <person name="Leineberger J."/>
            <person name="Brinkhoff T."/>
            <person name="Daniel R."/>
        </authorList>
    </citation>
    <scope>NUCLEOTIDE SEQUENCE [LARGE SCALE GENOMIC DNA]</scope>
    <source>
        <strain evidence="6 8">DSM 18447</strain>
    </source>
</reference>
<dbReference type="GO" id="GO:0008757">
    <property type="term" value="F:S-adenosylmethionine-dependent methyltransferase activity"/>
    <property type="evidence" value="ECO:0007669"/>
    <property type="project" value="InterPro"/>
</dbReference>
<proteinExistence type="predicted"/>
<dbReference type="PANTHER" id="PTHR43464:SF19">
    <property type="entry name" value="UBIQUINONE BIOSYNTHESIS O-METHYLTRANSFERASE, MITOCHONDRIAL"/>
    <property type="match status" value="1"/>
</dbReference>
<evidence type="ECO:0000256" key="2">
    <source>
        <dbReference type="ARBA" id="ARBA00022679"/>
    </source>
</evidence>
<keyword evidence="2" id="KW-0808">Transferase</keyword>
<dbReference type="Pfam" id="PF08241">
    <property type="entry name" value="Methyltransf_11"/>
    <property type="match status" value="1"/>
</dbReference>
<evidence type="ECO:0000313" key="8">
    <source>
        <dbReference type="Proteomes" id="UP001215549"/>
    </source>
</evidence>
<evidence type="ECO:0000256" key="1">
    <source>
        <dbReference type="ARBA" id="ARBA00022603"/>
    </source>
</evidence>
<name>A0AA46A4H4_9RHOB</name>
<sequence length="198" mass="21426">MGPALRLYAENAAMLAARWESHPVSETFAPVADLFPTAPCRVADIGAGPGRVAAWLADQGHEVIAVEPVQEFRDMAEAANPRVEWLDDSLPDLRTLQAQPACDLLLLSGVWHHVNPDARDIAMASLAACLLPGGRIIMNLRHGQDDPARGLFNPDPDETIAAAGRAGLSLQASRKAESIQKQNRASGISWTWLVLRRD</sequence>
<dbReference type="RefSeq" id="WP_076523172.1">
    <property type="nucleotide sequence ID" value="NZ_CP067140.1"/>
</dbReference>
<feature type="domain" description="Methyltransferase type 11" evidence="4">
    <location>
        <begin position="44"/>
        <end position="138"/>
    </location>
</feature>
<evidence type="ECO:0000256" key="3">
    <source>
        <dbReference type="ARBA" id="ARBA00022691"/>
    </source>
</evidence>
<evidence type="ECO:0000313" key="6">
    <source>
        <dbReference type="EMBL" id="WCR01773.1"/>
    </source>
</evidence>
<dbReference type="AlphaFoldDB" id="A0AA46A4H4"/>
<keyword evidence="3" id="KW-0949">S-adenosyl-L-methionine</keyword>
<organism evidence="5 7">
    <name type="scientific">Paracoccus saliphilus</name>
    <dbReference type="NCBI Taxonomy" id="405559"/>
    <lineage>
        <taxon>Bacteria</taxon>
        <taxon>Pseudomonadati</taxon>
        <taxon>Pseudomonadota</taxon>
        <taxon>Alphaproteobacteria</taxon>
        <taxon>Rhodobacterales</taxon>
        <taxon>Paracoccaceae</taxon>
        <taxon>Paracoccus</taxon>
    </lineage>
</organism>
<protein>
    <submittedName>
        <fullName evidence="6">Class I SAM-dependent methyltransferase</fullName>
    </submittedName>
    <submittedName>
        <fullName evidence="5">Methyltransferase domain-containing protein</fullName>
    </submittedName>
</protein>
<dbReference type="SUPFAM" id="SSF53335">
    <property type="entry name" value="S-adenosyl-L-methionine-dependent methyltransferases"/>
    <property type="match status" value="1"/>
</dbReference>
<dbReference type="InterPro" id="IPR013216">
    <property type="entry name" value="Methyltransf_11"/>
</dbReference>
<keyword evidence="1 5" id="KW-0489">Methyltransferase</keyword>
<reference evidence="5 7" key="1">
    <citation type="submission" date="2017-01" db="EMBL/GenBank/DDBJ databases">
        <authorList>
            <person name="Varghese N."/>
            <person name="Submissions S."/>
        </authorList>
    </citation>
    <scope>NUCLEOTIDE SEQUENCE [LARGE SCALE GENOMIC DNA]</scope>
    <source>
        <strain evidence="5 7">DSM 18447</strain>
    </source>
</reference>
<gene>
    <name evidence="6" type="ORF">JHX88_12660</name>
    <name evidence="5" type="ORF">SAMN05421772_102122</name>
</gene>
<evidence type="ECO:0000313" key="5">
    <source>
        <dbReference type="EMBL" id="SIS63149.1"/>
    </source>
</evidence>
<keyword evidence="8" id="KW-1185">Reference proteome</keyword>
<dbReference type="Proteomes" id="UP001215549">
    <property type="component" value="Chromosome"/>
</dbReference>
<dbReference type="InterPro" id="IPR029063">
    <property type="entry name" value="SAM-dependent_MTases_sf"/>
</dbReference>
<dbReference type="GO" id="GO:0032259">
    <property type="term" value="P:methylation"/>
    <property type="evidence" value="ECO:0007669"/>
    <property type="project" value="UniProtKB-KW"/>
</dbReference>
<accession>A0AA46A4H4</accession>
<dbReference type="CDD" id="cd02440">
    <property type="entry name" value="AdoMet_MTases"/>
    <property type="match status" value="1"/>
</dbReference>
<dbReference type="Proteomes" id="UP000186216">
    <property type="component" value="Unassembled WGS sequence"/>
</dbReference>
<dbReference type="EMBL" id="FTOU01000002">
    <property type="protein sequence ID" value="SIS63149.1"/>
    <property type="molecule type" value="Genomic_DNA"/>
</dbReference>
<dbReference type="EMBL" id="CP067140">
    <property type="protein sequence ID" value="WCR01773.1"/>
    <property type="molecule type" value="Genomic_DNA"/>
</dbReference>
<dbReference type="Gene3D" id="3.40.50.150">
    <property type="entry name" value="Vaccinia Virus protein VP39"/>
    <property type="match status" value="1"/>
</dbReference>
<evidence type="ECO:0000313" key="7">
    <source>
        <dbReference type="Proteomes" id="UP000186216"/>
    </source>
</evidence>
<evidence type="ECO:0000259" key="4">
    <source>
        <dbReference type="Pfam" id="PF08241"/>
    </source>
</evidence>
<dbReference type="PANTHER" id="PTHR43464">
    <property type="entry name" value="METHYLTRANSFERASE"/>
    <property type="match status" value="1"/>
</dbReference>